<organism evidence="3 4">
    <name type="scientific">Spodoptera frugiperda</name>
    <name type="common">Fall armyworm</name>
    <dbReference type="NCBI Taxonomy" id="7108"/>
    <lineage>
        <taxon>Eukaryota</taxon>
        <taxon>Metazoa</taxon>
        <taxon>Ecdysozoa</taxon>
        <taxon>Arthropoda</taxon>
        <taxon>Hexapoda</taxon>
        <taxon>Insecta</taxon>
        <taxon>Pterygota</taxon>
        <taxon>Neoptera</taxon>
        <taxon>Endopterygota</taxon>
        <taxon>Lepidoptera</taxon>
        <taxon>Glossata</taxon>
        <taxon>Ditrysia</taxon>
        <taxon>Noctuoidea</taxon>
        <taxon>Noctuidae</taxon>
        <taxon>Amphipyrinae</taxon>
        <taxon>Spodoptera</taxon>
    </lineage>
</organism>
<protein>
    <submittedName>
        <fullName evidence="4">Uncharacterized protein LOC118281230</fullName>
    </submittedName>
</protein>
<proteinExistence type="predicted"/>
<reference evidence="4" key="1">
    <citation type="submission" date="2025-08" db="UniProtKB">
        <authorList>
            <consortium name="RefSeq"/>
        </authorList>
    </citation>
    <scope>IDENTIFICATION</scope>
    <source>
        <tissue evidence="4">Whole larval tissue</tissue>
    </source>
</reference>
<evidence type="ECO:0000313" key="3">
    <source>
        <dbReference type="Proteomes" id="UP000829999"/>
    </source>
</evidence>
<gene>
    <name evidence="4" type="primary">LOC118281230</name>
</gene>
<feature type="region of interest" description="Disordered" evidence="1">
    <location>
        <begin position="225"/>
        <end position="245"/>
    </location>
</feature>
<dbReference type="Proteomes" id="UP000829999">
    <property type="component" value="Chromosome 19"/>
</dbReference>
<dbReference type="RefSeq" id="XP_035457692.2">
    <property type="nucleotide sequence ID" value="XM_035601799.2"/>
</dbReference>
<name>A0A9R0DJX0_SPOFR</name>
<feature type="chain" id="PRO_5040181062" evidence="2">
    <location>
        <begin position="22"/>
        <end position="581"/>
    </location>
</feature>
<sequence length="581" mass="66783">MGTTMLLVLFSLFLNYNLVQCVLNTTDKFNETEVMKGHQELMKKVHTFFTELKKLFVAKKSLQRKKEKEAEIDEGVKETTHSNLRAFPNNIDFNQSTSNYKLHKLPKHINKPIFPITHIPIHVYKKLFPDSIPEQFTFRSGNFSIRESIPSLSNLSFILPPMARFKRPSSLHATKKTTKSIAARNIASLKAELESLYRNSTASVLHTSKIRQKFFFKKRTSVSTSNINSDVTSTSSPPPLSSTSTFLPSFDESDVLYPISNSKSSPLKSKFASRVSRSEKMTTKKLLRMQQQELSNFTSSDKPENEDPDIEDGNVTSTENPNIEEDDNVTTHLDLSQWHLTPARMKPKTHHGRHHPHHPHHARQKHSLKKRMRLKYLRNKKKGSTKYMTTKADKAFIKISYKVYLGSRETTTTDGSPGYLRLGPAKAVTPGLLPTGSTKSPNLRYYEMMKELDEGYMMIFLIELCRIISTKDQKQVQDVIMHTITIINELQQNGRLIWLGRPLLDITVKLSRFVSKAPIDLVRSYANMTTQMLRERNQALSEEENSILDHADSFYDSKEGEYLFNSLKEFEAFPESKYNQY</sequence>
<accession>A0A9R0DJX0</accession>
<evidence type="ECO:0000256" key="2">
    <source>
        <dbReference type="SAM" id="SignalP"/>
    </source>
</evidence>
<dbReference type="AlphaFoldDB" id="A0A9R0DJX0"/>
<feature type="signal peptide" evidence="2">
    <location>
        <begin position="1"/>
        <end position="21"/>
    </location>
</feature>
<feature type="compositionally biased region" description="Polar residues" evidence="1">
    <location>
        <begin position="289"/>
        <end position="300"/>
    </location>
</feature>
<keyword evidence="3" id="KW-1185">Reference proteome</keyword>
<evidence type="ECO:0000256" key="1">
    <source>
        <dbReference type="SAM" id="MobiDB-lite"/>
    </source>
</evidence>
<feature type="region of interest" description="Disordered" evidence="1">
    <location>
        <begin position="345"/>
        <end position="369"/>
    </location>
</feature>
<evidence type="ECO:0000313" key="4">
    <source>
        <dbReference type="RefSeq" id="XP_035457692.2"/>
    </source>
</evidence>
<keyword evidence="2" id="KW-0732">Signal</keyword>
<dbReference type="OrthoDB" id="6930132at2759"/>
<feature type="region of interest" description="Disordered" evidence="1">
    <location>
        <begin position="258"/>
        <end position="326"/>
    </location>
</feature>
<dbReference type="GeneID" id="118281230"/>